<keyword evidence="1" id="KW-0472">Membrane</keyword>
<proteinExistence type="predicted"/>
<dbReference type="AlphaFoldDB" id="A0A0B5EPS3"/>
<dbReference type="Proteomes" id="UP000031523">
    <property type="component" value="Chromosome"/>
</dbReference>
<sequence>MDVYEDPATWKPEPVRPRRQLIPQFLASVVFFPVFCGVFAAVFAVLLAIGLFTEALAIVSDRYERAFLRMMDQTAGRLLPLASWCVTWPELRHEGDTAFYRARVDKVVGNWTKRASAPAEPKKPKPPVECEIPLRAYRGVGGGHVAEVALAQGWELRPSDVRREVRLWWSAAS</sequence>
<keyword evidence="3" id="KW-1185">Reference proteome</keyword>
<organism evidence="2 3">
    <name type="scientific">Streptomyces albus (strain ATCC 21838 / DSM 41398 / FERM P-419 / JCM 4703 / NBRC 107858)</name>
    <dbReference type="NCBI Taxonomy" id="1081613"/>
    <lineage>
        <taxon>Bacteria</taxon>
        <taxon>Bacillati</taxon>
        <taxon>Actinomycetota</taxon>
        <taxon>Actinomycetes</taxon>
        <taxon>Kitasatosporales</taxon>
        <taxon>Streptomycetaceae</taxon>
        <taxon>Streptomyces</taxon>
    </lineage>
</organism>
<name>A0A0B5EPS3_STRA4</name>
<feature type="transmembrane region" description="Helical" evidence="1">
    <location>
        <begin position="25"/>
        <end position="52"/>
    </location>
</feature>
<evidence type="ECO:0000313" key="2">
    <source>
        <dbReference type="EMBL" id="AJE80791.1"/>
    </source>
</evidence>
<reference evidence="2 3" key="1">
    <citation type="submission" date="2015-01" db="EMBL/GenBank/DDBJ databases">
        <title>Enhanced salinomycin production by adjusting the supply of polyketide extender units in Streptomyce albus DSM 41398.</title>
        <authorList>
            <person name="Lu C."/>
        </authorList>
    </citation>
    <scope>NUCLEOTIDE SEQUENCE [LARGE SCALE GENOMIC DNA]</scope>
    <source>
        <strain evidence="3">ATCC 21838 / DSM 41398 / FERM P-419 / JCM 4703 / NBRC 107858</strain>
    </source>
</reference>
<dbReference type="EMBL" id="CP010519">
    <property type="protein sequence ID" value="AJE80791.1"/>
    <property type="molecule type" value="Genomic_DNA"/>
</dbReference>
<evidence type="ECO:0000313" key="3">
    <source>
        <dbReference type="Proteomes" id="UP000031523"/>
    </source>
</evidence>
<gene>
    <name evidence="2" type="ORF">SLNWT_0415</name>
</gene>
<evidence type="ECO:0000256" key="1">
    <source>
        <dbReference type="SAM" id="Phobius"/>
    </source>
</evidence>
<keyword evidence="1" id="KW-1133">Transmembrane helix</keyword>
<keyword evidence="1" id="KW-0812">Transmembrane</keyword>
<protein>
    <submittedName>
        <fullName evidence="2">Uncharacterized protein</fullName>
    </submittedName>
</protein>
<accession>A0A0B5EPS3</accession>
<dbReference type="KEGG" id="sals:SLNWT_0415"/>